<evidence type="ECO:0000256" key="4">
    <source>
        <dbReference type="ARBA" id="ARBA00012437"/>
    </source>
</evidence>
<dbReference type="SUPFAM" id="SSF49452">
    <property type="entry name" value="Starch-binding domain-like"/>
    <property type="match status" value="1"/>
</dbReference>
<gene>
    <name evidence="10" type="ORF">K2173_002512</name>
</gene>
<dbReference type="Gene3D" id="2.60.40.1120">
    <property type="entry name" value="Carboxypeptidase-like, regulatory domain"/>
    <property type="match status" value="1"/>
</dbReference>
<dbReference type="CDD" id="cd10317">
    <property type="entry name" value="RGL4_C"/>
    <property type="match status" value="1"/>
</dbReference>
<dbReference type="Pfam" id="PF06045">
    <property type="entry name" value="Rhamnogal_lyase"/>
    <property type="match status" value="1"/>
</dbReference>
<dbReference type="AlphaFoldDB" id="A0AAV8TU55"/>
<dbReference type="PANTHER" id="PTHR32018">
    <property type="entry name" value="RHAMNOGALACTURONATE LYASE FAMILY PROTEIN"/>
    <property type="match status" value="1"/>
</dbReference>
<evidence type="ECO:0000259" key="9">
    <source>
        <dbReference type="Pfam" id="PF14686"/>
    </source>
</evidence>
<dbReference type="InterPro" id="IPR013784">
    <property type="entry name" value="Carb-bd-like_fold"/>
</dbReference>
<keyword evidence="6" id="KW-0732">Signal</keyword>
<evidence type="ECO:0000256" key="3">
    <source>
        <dbReference type="ARBA" id="ARBA00010418"/>
    </source>
</evidence>
<evidence type="ECO:0000256" key="2">
    <source>
        <dbReference type="ARBA" id="ARBA00004613"/>
    </source>
</evidence>
<feature type="domain" description="Rhamnogalacturonan lyase" evidence="9">
    <location>
        <begin position="384"/>
        <end position="457"/>
    </location>
</feature>
<dbReference type="Pfam" id="PF14686">
    <property type="entry name" value="fn3_3"/>
    <property type="match status" value="1"/>
</dbReference>
<comment type="caution">
    <text evidence="10">The sequence shown here is derived from an EMBL/GenBank/DDBJ whole genome shotgun (WGS) entry which is preliminary data.</text>
</comment>
<dbReference type="InterPro" id="IPR029413">
    <property type="entry name" value="RG-lyase_II"/>
</dbReference>
<dbReference type="Gene3D" id="2.70.98.10">
    <property type="match status" value="1"/>
</dbReference>
<organism evidence="10 11">
    <name type="scientific">Erythroxylum novogranatense</name>
    <dbReference type="NCBI Taxonomy" id="1862640"/>
    <lineage>
        <taxon>Eukaryota</taxon>
        <taxon>Viridiplantae</taxon>
        <taxon>Streptophyta</taxon>
        <taxon>Embryophyta</taxon>
        <taxon>Tracheophyta</taxon>
        <taxon>Spermatophyta</taxon>
        <taxon>Magnoliopsida</taxon>
        <taxon>eudicotyledons</taxon>
        <taxon>Gunneridae</taxon>
        <taxon>Pentapetalae</taxon>
        <taxon>rosids</taxon>
        <taxon>fabids</taxon>
        <taxon>Malpighiales</taxon>
        <taxon>Erythroxylaceae</taxon>
        <taxon>Erythroxylum</taxon>
    </lineage>
</organism>
<keyword evidence="7" id="KW-0456">Lyase</keyword>
<dbReference type="EC" id="4.2.2.23" evidence="4"/>
<evidence type="ECO:0000256" key="1">
    <source>
        <dbReference type="ARBA" id="ARBA00001324"/>
    </source>
</evidence>
<dbReference type="InterPro" id="IPR029411">
    <property type="entry name" value="RG-lyase_III"/>
</dbReference>
<evidence type="ECO:0000313" key="10">
    <source>
        <dbReference type="EMBL" id="KAJ8769308.1"/>
    </source>
</evidence>
<dbReference type="EMBL" id="JAIWQS010000003">
    <property type="protein sequence ID" value="KAJ8769308.1"/>
    <property type="molecule type" value="Genomic_DNA"/>
</dbReference>
<name>A0AAV8TU55_9ROSI</name>
<dbReference type="GO" id="GO:0005576">
    <property type="term" value="C:extracellular region"/>
    <property type="evidence" value="ECO:0007669"/>
    <property type="project" value="UniProtKB-SubCell"/>
</dbReference>
<reference evidence="10 11" key="1">
    <citation type="submission" date="2021-09" db="EMBL/GenBank/DDBJ databases">
        <title>Genomic insights and catalytic innovation underlie evolution of tropane alkaloids biosynthesis.</title>
        <authorList>
            <person name="Wang Y.-J."/>
            <person name="Tian T."/>
            <person name="Huang J.-P."/>
            <person name="Huang S.-X."/>
        </authorList>
    </citation>
    <scope>NUCLEOTIDE SEQUENCE [LARGE SCALE GENOMIC DNA]</scope>
    <source>
        <strain evidence="10">KIB-2018</strain>
        <tissue evidence="10">Leaf</tissue>
    </source>
</reference>
<dbReference type="Proteomes" id="UP001159364">
    <property type="component" value="Linkage Group LG03"/>
</dbReference>
<keyword evidence="11" id="KW-1185">Reference proteome</keyword>
<protein>
    <recommendedName>
        <fullName evidence="4">rhamnogalacturonan endolyase</fullName>
        <ecNumber evidence="4">4.2.2.23</ecNumber>
    </recommendedName>
</protein>
<evidence type="ECO:0000256" key="6">
    <source>
        <dbReference type="ARBA" id="ARBA00022729"/>
    </source>
</evidence>
<dbReference type="Pfam" id="PF14683">
    <property type="entry name" value="CBM-like"/>
    <property type="match status" value="1"/>
</dbReference>
<evidence type="ECO:0000256" key="7">
    <source>
        <dbReference type="ARBA" id="ARBA00023239"/>
    </source>
</evidence>
<proteinExistence type="inferred from homology"/>
<evidence type="ECO:0000259" key="8">
    <source>
        <dbReference type="Pfam" id="PF14683"/>
    </source>
</evidence>
<evidence type="ECO:0000313" key="11">
    <source>
        <dbReference type="Proteomes" id="UP001159364"/>
    </source>
</evidence>
<dbReference type="InterPro" id="IPR051850">
    <property type="entry name" value="Polysacch_Lyase_4"/>
</dbReference>
<dbReference type="SUPFAM" id="SSF74650">
    <property type="entry name" value="Galactose mutarotase-like"/>
    <property type="match status" value="1"/>
</dbReference>
<dbReference type="InterPro" id="IPR011013">
    <property type="entry name" value="Gal_mutarotase_sf_dom"/>
</dbReference>
<accession>A0AAV8TU55</accession>
<dbReference type="CDD" id="cd10316">
    <property type="entry name" value="RGL4_M"/>
    <property type="match status" value="1"/>
</dbReference>
<evidence type="ECO:0000256" key="5">
    <source>
        <dbReference type="ARBA" id="ARBA00022525"/>
    </source>
</evidence>
<dbReference type="GO" id="GO:0005975">
    <property type="term" value="P:carbohydrate metabolic process"/>
    <property type="evidence" value="ECO:0007669"/>
    <property type="project" value="InterPro"/>
</dbReference>
<comment type="subcellular location">
    <subcellularLocation>
        <location evidence="2">Secreted</location>
    </subcellularLocation>
</comment>
<comment type="catalytic activity">
    <reaction evidence="1">
        <text>Endotype eliminative cleavage of L-alpha-rhamnopyranosyl-(1-&gt;4)-alpha-D-galactopyranosyluronic acid bonds of rhamnogalacturonan I domains in ramified hairy regions of pectin leaving L-rhamnopyranose at the reducing end and 4-deoxy-4,5-unsaturated D-galactopyranosyluronic acid at the non-reducing end.</text>
        <dbReference type="EC" id="4.2.2.23"/>
    </reaction>
</comment>
<dbReference type="GO" id="GO:0030246">
    <property type="term" value="F:carbohydrate binding"/>
    <property type="evidence" value="ECO:0007669"/>
    <property type="project" value="InterPro"/>
</dbReference>
<dbReference type="PANTHER" id="PTHR32018:SF6">
    <property type="entry name" value="RHAMNOGALACTURONAN ENDOLYASE"/>
    <property type="match status" value="1"/>
</dbReference>
<dbReference type="CDD" id="cd10320">
    <property type="entry name" value="RGL4_N"/>
    <property type="match status" value="1"/>
</dbReference>
<dbReference type="GO" id="GO:0102210">
    <property type="term" value="F:rhamnogalacturonan endolyase activity"/>
    <property type="evidence" value="ECO:0007669"/>
    <property type="project" value="UniProtKB-EC"/>
</dbReference>
<feature type="domain" description="Rhamnogalacturonan lyase" evidence="8">
    <location>
        <begin position="474"/>
        <end position="660"/>
    </location>
</feature>
<keyword evidence="5" id="KW-0964">Secreted</keyword>
<dbReference type="Gene3D" id="2.60.120.260">
    <property type="entry name" value="Galactose-binding domain-like"/>
    <property type="match status" value="1"/>
</dbReference>
<dbReference type="InterPro" id="IPR014718">
    <property type="entry name" value="GH-type_carb-bd"/>
</dbReference>
<dbReference type="InterPro" id="IPR010325">
    <property type="entry name" value="Rhamnogal_lyase"/>
</dbReference>
<dbReference type="InterPro" id="IPR008979">
    <property type="entry name" value="Galactose-bd-like_sf"/>
</dbReference>
<dbReference type="SUPFAM" id="SSF49785">
    <property type="entry name" value="Galactose-binding domain-like"/>
    <property type="match status" value="1"/>
</dbReference>
<sequence>MAILSLSPRPVCSQQEPSLVMRIVIQFFLLLPTAKALRFLHVHMHIHVVMDNGHVKVTLSNPDGDVEAIKYGGLENLLDTDHPIRLRGYMDMVWERPEGKETIDNLHGNKFKVITQNEDQIEVSFTRSWDSSSNLSPLNVDRRYIMKRDSPGFYVYVILERLHGWPEAKLEQFRIVFRLQSDKFHYMAISDDIQKIMPIPSDRTTGEVLAYPEAVLLTNASNPILRGEVDDKYMYSMENKDVRLKGWICKNPPVGFWMITPTDEYCAGGPIKQDLTSHVGPVVIASMTSNHYAGTYMDDRFQEGEAWKKVFGPIFIYLNSMSPHDDYKTFWDDAKSQTSREIATWPYDFVQSEDFPPAHKRGEVFGTLTIKDSDEPDHSVGASFAYVGLARPGDAGSWQYDTKGYQFWTRANEQGDFHIKNVRPGVYNLFAWVPGFLGDYKYTDRFDLSEITIKPGQQLWIGLLRFVTPRRGPTLWEIGIPDRSAAEFYIPPSSPKLVNKVFLDKREYRYKQYGLWSRYEELYPDHDLIYNVACSDYTIDWFFAHVPRSRNGTLEPTTWRINFNLQNVETSRNCTLQLALASASMGHLDVRLNNQIQPLLTTGMIGRDNAIARHGIHGLYKLYTIGVPSRLLRVGRNTIYLKKDNPASPFEGVMYDYIRLEAPKRDD</sequence>
<comment type="similarity">
    <text evidence="3">Belongs to the polysaccharide lyase 4 family.</text>
</comment>